<reference evidence="2" key="1">
    <citation type="journal article" date="2019" name="Sci. Rep.">
        <title>Draft genome of Tanacetum cinerariifolium, the natural source of mosquito coil.</title>
        <authorList>
            <person name="Yamashiro T."/>
            <person name="Shiraishi A."/>
            <person name="Satake H."/>
            <person name="Nakayama K."/>
        </authorList>
    </citation>
    <scope>NUCLEOTIDE SEQUENCE</scope>
</reference>
<keyword evidence="2" id="KW-0695">RNA-directed DNA polymerase</keyword>
<name>A0A699KN51_TANCI</name>
<keyword evidence="2" id="KW-0548">Nucleotidyltransferase</keyword>
<gene>
    <name evidence="2" type="ORF">Tci_669934</name>
</gene>
<dbReference type="AlphaFoldDB" id="A0A699KN51"/>
<comment type="caution">
    <text evidence="2">The sequence shown here is derived from an EMBL/GenBank/DDBJ whole genome shotgun (WGS) entry which is preliminary data.</text>
</comment>
<keyword evidence="2" id="KW-0808">Transferase</keyword>
<evidence type="ECO:0000259" key="1">
    <source>
        <dbReference type="Pfam" id="PF13966"/>
    </source>
</evidence>
<feature type="domain" description="Reverse transcriptase zinc-binding" evidence="1">
    <location>
        <begin position="16"/>
        <end position="101"/>
    </location>
</feature>
<organism evidence="2">
    <name type="scientific">Tanacetum cinerariifolium</name>
    <name type="common">Dalmatian daisy</name>
    <name type="synonym">Chrysanthemum cinerariifolium</name>
    <dbReference type="NCBI Taxonomy" id="118510"/>
    <lineage>
        <taxon>Eukaryota</taxon>
        <taxon>Viridiplantae</taxon>
        <taxon>Streptophyta</taxon>
        <taxon>Embryophyta</taxon>
        <taxon>Tracheophyta</taxon>
        <taxon>Spermatophyta</taxon>
        <taxon>Magnoliopsida</taxon>
        <taxon>eudicotyledons</taxon>
        <taxon>Gunneridae</taxon>
        <taxon>Pentapetalae</taxon>
        <taxon>asterids</taxon>
        <taxon>campanulids</taxon>
        <taxon>Asterales</taxon>
        <taxon>Asteraceae</taxon>
        <taxon>Asteroideae</taxon>
        <taxon>Anthemideae</taxon>
        <taxon>Anthemidinae</taxon>
        <taxon>Tanacetum</taxon>
    </lineage>
</organism>
<sequence>MEEDSWEFTVGATRKFSVKDMRSHITSLSHPWTSQPTRWNNSIPSKVNINTWRAMNSRLPARTNLYLKSMDLDSVRCVVCDEEIETEEHVFVHCKIAIDIWKDIFKW</sequence>
<dbReference type="EMBL" id="BKCJ010526509">
    <property type="protein sequence ID" value="GFA97962.1"/>
    <property type="molecule type" value="Genomic_DNA"/>
</dbReference>
<dbReference type="GO" id="GO:0003964">
    <property type="term" value="F:RNA-directed DNA polymerase activity"/>
    <property type="evidence" value="ECO:0007669"/>
    <property type="project" value="UniProtKB-KW"/>
</dbReference>
<proteinExistence type="predicted"/>
<dbReference type="InterPro" id="IPR026960">
    <property type="entry name" value="RVT-Znf"/>
</dbReference>
<protein>
    <submittedName>
        <fullName evidence="2">RNA-directed DNA polymerase, eukaryota, reverse transcriptase zinc-binding domain protein</fullName>
    </submittedName>
</protein>
<accession>A0A699KN51</accession>
<evidence type="ECO:0000313" key="2">
    <source>
        <dbReference type="EMBL" id="GFA97962.1"/>
    </source>
</evidence>
<dbReference type="Pfam" id="PF13966">
    <property type="entry name" value="zf-RVT"/>
    <property type="match status" value="1"/>
</dbReference>